<protein>
    <submittedName>
        <fullName evidence="2">Pteridine-dependent dioxygenase</fullName>
    </submittedName>
</protein>
<dbReference type="KEGG" id="ttf:THTE_3291"/>
<organism evidence="2 3">
    <name type="scientific">Thermogutta terrifontis</name>
    <dbReference type="NCBI Taxonomy" id="1331910"/>
    <lineage>
        <taxon>Bacteria</taxon>
        <taxon>Pseudomonadati</taxon>
        <taxon>Planctomycetota</taxon>
        <taxon>Planctomycetia</taxon>
        <taxon>Pirellulales</taxon>
        <taxon>Thermoguttaceae</taxon>
        <taxon>Thermogutta</taxon>
    </lineage>
</organism>
<keyword evidence="2" id="KW-0560">Oxidoreductase</keyword>
<dbReference type="GO" id="GO:0005829">
    <property type="term" value="C:cytosol"/>
    <property type="evidence" value="ECO:0007669"/>
    <property type="project" value="TreeGrafter"/>
</dbReference>
<dbReference type="EMBL" id="CP018477">
    <property type="protein sequence ID" value="ASV75893.1"/>
    <property type="molecule type" value="Genomic_DNA"/>
</dbReference>
<accession>A0A286RIW1</accession>
<keyword evidence="2" id="KW-0223">Dioxygenase</keyword>
<dbReference type="CDD" id="cd06153">
    <property type="entry name" value="YjgF_YER057c_UK114_like_5"/>
    <property type="match status" value="1"/>
</dbReference>
<dbReference type="InterPro" id="IPR049368">
    <property type="entry name" value="FkbO_Hyg5-like_N"/>
</dbReference>
<dbReference type="PANTHER" id="PTHR11803">
    <property type="entry name" value="2-IMINOBUTANOATE/2-IMINOPROPANOATE DEAMINASE RIDA"/>
    <property type="match status" value="1"/>
</dbReference>
<dbReference type="GO" id="GO:0019239">
    <property type="term" value="F:deaminase activity"/>
    <property type="evidence" value="ECO:0007669"/>
    <property type="project" value="TreeGrafter"/>
</dbReference>
<dbReference type="Gene3D" id="3.30.1330.40">
    <property type="entry name" value="RutC-like"/>
    <property type="match status" value="3"/>
</dbReference>
<dbReference type="InterPro" id="IPR035959">
    <property type="entry name" value="RutC-like_sf"/>
</dbReference>
<evidence type="ECO:0000313" key="2">
    <source>
        <dbReference type="EMBL" id="ASV75893.1"/>
    </source>
</evidence>
<feature type="domain" description="Chorismatase FkbO/Hyg5-like N-terminal" evidence="1">
    <location>
        <begin position="121"/>
        <end position="243"/>
    </location>
</feature>
<evidence type="ECO:0000259" key="1">
    <source>
        <dbReference type="Pfam" id="PF21168"/>
    </source>
</evidence>
<keyword evidence="3" id="KW-1185">Reference proteome</keyword>
<dbReference type="SUPFAM" id="SSF55298">
    <property type="entry name" value="YjgF-like"/>
    <property type="match status" value="3"/>
</dbReference>
<gene>
    <name evidence="2" type="ORF">THTE_3291</name>
</gene>
<dbReference type="Proteomes" id="UP000215086">
    <property type="component" value="Chromosome"/>
</dbReference>
<evidence type="ECO:0000313" key="3">
    <source>
        <dbReference type="Proteomes" id="UP000215086"/>
    </source>
</evidence>
<dbReference type="Pfam" id="PF21168">
    <property type="entry name" value="FkbO_Hyg5-like_N"/>
    <property type="match status" value="1"/>
</dbReference>
<sequence length="407" mass="44777">MIRKVCSDGVGYSVVDLTDVRHVFAAAVPRVSGDLVTQTWDALRTIESVMKEESTLGSIVHQVVFLADDSKLAECREVMREFYGPEFPATTYVPQKPCHGALVSIEALGVGRKKGDVTIERKSEQLVIASHNGVSWIHCAHVTPDPEVDGVYHQALNAFSKMRGILGSVGVDFAQVIRTWLYLGGIVEGEGDKQRYKELNRARADFYQNIRFLTNYLPVEKGAVYPASTGIGVDGHHLIMSCIAMKTDRRDIVAMPLENPRQTPAFGYGCQYGPKSPKFSRAMALSCGSYATIFISGTASITNSETRHIGDVEKQTEETLDNIAALVSEENLARHNLPRLGTTLDQLALVRVYIKNPEDYAKVKAICDRRLGEVPTIYAIADVCRPELLVEIEGVAFSHLSCDSGHC</sequence>
<dbReference type="Pfam" id="PF01042">
    <property type="entry name" value="Ribonuc_L-PSP"/>
    <property type="match status" value="1"/>
</dbReference>
<reference evidence="2 3" key="1">
    <citation type="journal article" name="Front. Microbiol.">
        <title>Sugar Metabolism of the First Thermophilic Planctomycete Thermogutta terrifontis: Comparative Genomic and Transcriptomic Approaches.</title>
        <authorList>
            <person name="Elcheninov A.G."/>
            <person name="Menzel P."/>
            <person name="Gudbergsdottir S.R."/>
            <person name="Slesarev A.I."/>
            <person name="Kadnikov V.V."/>
            <person name="Krogh A."/>
            <person name="Bonch-Osmolovskaya E.A."/>
            <person name="Peng X."/>
            <person name="Kublanov I.V."/>
        </authorList>
    </citation>
    <scope>NUCLEOTIDE SEQUENCE [LARGE SCALE GENOMIC DNA]</scope>
    <source>
        <strain evidence="2 3">R1</strain>
    </source>
</reference>
<dbReference type="GO" id="GO:0051213">
    <property type="term" value="F:dioxygenase activity"/>
    <property type="evidence" value="ECO:0007669"/>
    <property type="project" value="UniProtKB-KW"/>
</dbReference>
<dbReference type="PANTHER" id="PTHR11803:SF39">
    <property type="entry name" value="2-IMINOBUTANOATE_2-IMINOPROPANOATE DEAMINASE"/>
    <property type="match status" value="1"/>
</dbReference>
<dbReference type="OrthoDB" id="1114505at2"/>
<dbReference type="AlphaFoldDB" id="A0A286RIW1"/>
<dbReference type="RefSeq" id="WP_157732076.1">
    <property type="nucleotide sequence ID" value="NZ_CP018477.1"/>
</dbReference>
<proteinExistence type="predicted"/>
<dbReference type="InterPro" id="IPR006175">
    <property type="entry name" value="YjgF/YER057c/UK114"/>
</dbReference>
<name>A0A286RIW1_9BACT</name>